<comment type="caution">
    <text evidence="10">The sequence shown here is derived from an EMBL/GenBank/DDBJ whole genome shotgun (WGS) entry which is preliminary data.</text>
</comment>
<accession>A0AAW1D446</accession>
<evidence type="ECO:0000256" key="8">
    <source>
        <dbReference type="ARBA" id="ARBA00023170"/>
    </source>
</evidence>
<comment type="subcellular location">
    <subcellularLocation>
        <location evidence="1">Cell membrane</location>
        <topology evidence="1">Multi-pass membrane protein</topology>
    </subcellularLocation>
</comment>
<evidence type="ECO:0000256" key="2">
    <source>
        <dbReference type="ARBA" id="ARBA00022475"/>
    </source>
</evidence>
<dbReference type="GO" id="GO:0005549">
    <property type="term" value="F:odorant binding"/>
    <property type="evidence" value="ECO:0007669"/>
    <property type="project" value="InterPro"/>
</dbReference>
<gene>
    <name evidence="10" type="ORF">O3M35_009745</name>
</gene>
<evidence type="ECO:0000313" key="10">
    <source>
        <dbReference type="EMBL" id="KAK9505761.1"/>
    </source>
</evidence>
<dbReference type="InterPro" id="IPR004117">
    <property type="entry name" value="7tm6_olfct_rcpt"/>
</dbReference>
<sequence length="129" mass="14929">MYVEIVCASLWPSGIAMTLIRNVKKNNFNHITADLLKACIGMVIFTITLSCGQEVNTQVERLHESSYMSKWYEETPKVRRDLLMLMIRTTKPITVNYRLFVTFDRECLATVLQGIYSFLMMIISFDTDS</sequence>
<evidence type="ECO:0000313" key="11">
    <source>
        <dbReference type="Proteomes" id="UP001461498"/>
    </source>
</evidence>
<evidence type="ECO:0000256" key="7">
    <source>
        <dbReference type="ARBA" id="ARBA00023136"/>
    </source>
</evidence>
<name>A0AAW1D446_9HEMI</name>
<keyword evidence="4" id="KW-0812">Transmembrane</keyword>
<keyword evidence="2" id="KW-1003">Cell membrane</keyword>
<keyword evidence="9" id="KW-0807">Transducer</keyword>
<dbReference type="GO" id="GO:0004984">
    <property type="term" value="F:olfactory receptor activity"/>
    <property type="evidence" value="ECO:0007669"/>
    <property type="project" value="InterPro"/>
</dbReference>
<dbReference type="PANTHER" id="PTHR21137:SF35">
    <property type="entry name" value="ODORANT RECEPTOR 19A-RELATED"/>
    <property type="match status" value="1"/>
</dbReference>
<dbReference type="AlphaFoldDB" id="A0AAW1D446"/>
<dbReference type="GO" id="GO:0005886">
    <property type="term" value="C:plasma membrane"/>
    <property type="evidence" value="ECO:0007669"/>
    <property type="project" value="UniProtKB-SubCell"/>
</dbReference>
<keyword evidence="6" id="KW-1133">Transmembrane helix</keyword>
<dbReference type="GO" id="GO:0007165">
    <property type="term" value="P:signal transduction"/>
    <property type="evidence" value="ECO:0007669"/>
    <property type="project" value="UniProtKB-KW"/>
</dbReference>
<dbReference type="Pfam" id="PF02949">
    <property type="entry name" value="7tm_6"/>
    <property type="match status" value="1"/>
</dbReference>
<dbReference type="PANTHER" id="PTHR21137">
    <property type="entry name" value="ODORANT RECEPTOR"/>
    <property type="match status" value="1"/>
</dbReference>
<keyword evidence="8" id="KW-0675">Receptor</keyword>
<organism evidence="10 11">
    <name type="scientific">Rhynocoris fuscipes</name>
    <dbReference type="NCBI Taxonomy" id="488301"/>
    <lineage>
        <taxon>Eukaryota</taxon>
        <taxon>Metazoa</taxon>
        <taxon>Ecdysozoa</taxon>
        <taxon>Arthropoda</taxon>
        <taxon>Hexapoda</taxon>
        <taxon>Insecta</taxon>
        <taxon>Pterygota</taxon>
        <taxon>Neoptera</taxon>
        <taxon>Paraneoptera</taxon>
        <taxon>Hemiptera</taxon>
        <taxon>Heteroptera</taxon>
        <taxon>Panheteroptera</taxon>
        <taxon>Cimicomorpha</taxon>
        <taxon>Reduviidae</taxon>
        <taxon>Harpactorinae</taxon>
        <taxon>Harpactorini</taxon>
        <taxon>Rhynocoris</taxon>
    </lineage>
</organism>
<keyword evidence="7" id="KW-0472">Membrane</keyword>
<evidence type="ECO:0000256" key="6">
    <source>
        <dbReference type="ARBA" id="ARBA00022989"/>
    </source>
</evidence>
<evidence type="ECO:0000256" key="3">
    <source>
        <dbReference type="ARBA" id="ARBA00022606"/>
    </source>
</evidence>
<dbReference type="Proteomes" id="UP001461498">
    <property type="component" value="Unassembled WGS sequence"/>
</dbReference>
<evidence type="ECO:0000256" key="9">
    <source>
        <dbReference type="ARBA" id="ARBA00023224"/>
    </source>
</evidence>
<evidence type="ECO:0000256" key="5">
    <source>
        <dbReference type="ARBA" id="ARBA00022725"/>
    </source>
</evidence>
<proteinExistence type="predicted"/>
<reference evidence="10 11" key="1">
    <citation type="submission" date="2022-12" db="EMBL/GenBank/DDBJ databases">
        <title>Chromosome-level genome assembly of true bugs.</title>
        <authorList>
            <person name="Ma L."/>
            <person name="Li H."/>
        </authorList>
    </citation>
    <scope>NUCLEOTIDE SEQUENCE [LARGE SCALE GENOMIC DNA]</scope>
    <source>
        <strain evidence="10">Lab_2022b</strain>
    </source>
</reference>
<evidence type="ECO:0000256" key="4">
    <source>
        <dbReference type="ARBA" id="ARBA00022692"/>
    </source>
</evidence>
<keyword evidence="11" id="KW-1185">Reference proteome</keyword>
<dbReference type="EMBL" id="JAPXFL010000006">
    <property type="protein sequence ID" value="KAK9505761.1"/>
    <property type="molecule type" value="Genomic_DNA"/>
</dbReference>
<protein>
    <submittedName>
        <fullName evidence="10">Uncharacterized protein</fullName>
    </submittedName>
</protein>
<keyword evidence="3" id="KW-0716">Sensory transduction</keyword>
<keyword evidence="5" id="KW-0552">Olfaction</keyword>
<evidence type="ECO:0000256" key="1">
    <source>
        <dbReference type="ARBA" id="ARBA00004651"/>
    </source>
</evidence>